<dbReference type="KEGG" id="psl:Psta_2910"/>
<dbReference type="InterPro" id="IPR001330">
    <property type="entry name" value="Prenyltrans"/>
</dbReference>
<dbReference type="Pfam" id="PF00432">
    <property type="entry name" value="Prenyltrans"/>
    <property type="match status" value="1"/>
</dbReference>
<protein>
    <submittedName>
        <fullName evidence="4">Uncharacterized protein</fullName>
    </submittedName>
</protein>
<accession>D2R8N4</accession>
<dbReference type="InterPro" id="IPR008930">
    <property type="entry name" value="Terpenoid_cyclase/PrenylTrfase"/>
</dbReference>
<dbReference type="Pfam" id="PF13243">
    <property type="entry name" value="SQHop_cyclase_C"/>
    <property type="match status" value="1"/>
</dbReference>
<evidence type="ECO:0000259" key="3">
    <source>
        <dbReference type="Pfam" id="PF13243"/>
    </source>
</evidence>
<dbReference type="Gene3D" id="1.50.10.20">
    <property type="match status" value="2"/>
</dbReference>
<organism evidence="4 5">
    <name type="scientific">Pirellula staleyi (strain ATCC 27377 / DSM 6068 / ICPB 4128)</name>
    <name type="common">Pirella staleyi</name>
    <dbReference type="NCBI Taxonomy" id="530564"/>
    <lineage>
        <taxon>Bacteria</taxon>
        <taxon>Pseudomonadati</taxon>
        <taxon>Planctomycetota</taxon>
        <taxon>Planctomycetia</taxon>
        <taxon>Pirellulales</taxon>
        <taxon>Pirellulaceae</taxon>
        <taxon>Pirellula</taxon>
    </lineage>
</organism>
<name>D2R8N4_PIRSD</name>
<evidence type="ECO:0000256" key="1">
    <source>
        <dbReference type="ARBA" id="ARBA00022737"/>
    </source>
</evidence>
<dbReference type="InterPro" id="IPR032696">
    <property type="entry name" value="SQ_cyclase_C"/>
</dbReference>
<dbReference type="EMBL" id="CP001848">
    <property type="protein sequence ID" value="ADB17575.1"/>
    <property type="molecule type" value="Genomic_DNA"/>
</dbReference>
<sequence length="365" mass="39687" precursor="true">MLSSKATSVPTQPLVAGSPISRRALLRSSAALALTTIATPLLAQQSLIEEPNPADLIRPATQAAIDRGLAYLAARQQDDGSFGASGYARNTAVVALGGMAFLAGGNTPGRGEYGLETTRAMEFILGCSDDSGFISLPTSASHGPMYDHGFATLFLAEVYGMSPDSSVREKLSRAVKLIIATQNSEGGWRYMPRVHDADISVTICQVMALRAARNAGIYVPSETIDRCVDYVKRSQNADGGFMYMLQGGPSRFPRSAAGVVALYSAGIYSGDEIRKGLDYLMQNMPRQEDLSRDTHALYGHYYGVQAMWQAGGQYWQRWYPAVHDVLLKQQQPDGSWLDLICSEYGTAMACIILQMPNNYLPIFQR</sequence>
<dbReference type="SUPFAM" id="SSF48239">
    <property type="entry name" value="Terpenoid cyclases/Protein prenyltransferases"/>
    <property type="match status" value="1"/>
</dbReference>
<dbReference type="Proteomes" id="UP000001887">
    <property type="component" value="Chromosome"/>
</dbReference>
<dbReference type="eggNOG" id="COG1657">
    <property type="taxonomic scope" value="Bacteria"/>
</dbReference>
<proteinExistence type="predicted"/>
<evidence type="ECO:0000259" key="2">
    <source>
        <dbReference type="Pfam" id="PF00432"/>
    </source>
</evidence>
<gene>
    <name evidence="4" type="ordered locus">Psta_2910</name>
</gene>
<feature type="domain" description="Prenyltransferase alpha-alpha toroid" evidence="2">
    <location>
        <begin position="68"/>
        <end position="157"/>
    </location>
</feature>
<dbReference type="CDD" id="cd00688">
    <property type="entry name" value="ISOPREN_C2_like"/>
    <property type="match status" value="1"/>
</dbReference>
<dbReference type="STRING" id="530564.Psta_2910"/>
<dbReference type="AlphaFoldDB" id="D2R8N4"/>
<keyword evidence="5" id="KW-1185">Reference proteome</keyword>
<evidence type="ECO:0000313" key="5">
    <source>
        <dbReference type="Proteomes" id="UP000001887"/>
    </source>
</evidence>
<keyword evidence="1" id="KW-0677">Repeat</keyword>
<dbReference type="OrthoDB" id="265313at2"/>
<dbReference type="HOGENOM" id="CLU_758325_0_0_0"/>
<reference evidence="4 5" key="1">
    <citation type="journal article" date="2009" name="Stand. Genomic Sci.">
        <title>Complete genome sequence of Pirellula staleyi type strain (ATCC 27377).</title>
        <authorList>
            <person name="Clum A."/>
            <person name="Tindall B.J."/>
            <person name="Sikorski J."/>
            <person name="Ivanova N."/>
            <person name="Mavrommatis K."/>
            <person name="Lucas S."/>
            <person name="Glavina del Rio T."/>
            <person name="Nolan M."/>
            <person name="Chen F."/>
            <person name="Tice H."/>
            <person name="Pitluck S."/>
            <person name="Cheng J.F."/>
            <person name="Chertkov O."/>
            <person name="Brettin T."/>
            <person name="Han C."/>
            <person name="Detter J.C."/>
            <person name="Kuske C."/>
            <person name="Bruce D."/>
            <person name="Goodwin L."/>
            <person name="Ovchinikova G."/>
            <person name="Pati A."/>
            <person name="Mikhailova N."/>
            <person name="Chen A."/>
            <person name="Palaniappan K."/>
            <person name="Land M."/>
            <person name="Hauser L."/>
            <person name="Chang Y.J."/>
            <person name="Jeffries C.D."/>
            <person name="Chain P."/>
            <person name="Rohde M."/>
            <person name="Goker M."/>
            <person name="Bristow J."/>
            <person name="Eisen J.A."/>
            <person name="Markowitz V."/>
            <person name="Hugenholtz P."/>
            <person name="Kyrpides N.C."/>
            <person name="Klenk H.P."/>
            <person name="Lapidus A."/>
        </authorList>
    </citation>
    <scope>NUCLEOTIDE SEQUENCE [LARGE SCALE GENOMIC DNA]</scope>
    <source>
        <strain evidence="5">ATCC 27377 / DSM 6068 / ICPB 4128</strain>
    </source>
</reference>
<evidence type="ECO:0000313" key="4">
    <source>
        <dbReference type="EMBL" id="ADB17575.1"/>
    </source>
</evidence>
<feature type="domain" description="Squalene cyclase C-terminal" evidence="3">
    <location>
        <begin position="160"/>
        <end position="286"/>
    </location>
</feature>